<gene>
    <name evidence="1" type="ORF">SAMN06265348_104257</name>
</gene>
<organism evidence="1 2">
    <name type="scientific">Pedobacter westerhofensis</name>
    <dbReference type="NCBI Taxonomy" id="425512"/>
    <lineage>
        <taxon>Bacteria</taxon>
        <taxon>Pseudomonadati</taxon>
        <taxon>Bacteroidota</taxon>
        <taxon>Sphingobacteriia</taxon>
        <taxon>Sphingobacteriales</taxon>
        <taxon>Sphingobacteriaceae</taxon>
        <taxon>Pedobacter</taxon>
    </lineage>
</organism>
<accession>A0A521CWF0</accession>
<dbReference type="OrthoDB" id="647623at2"/>
<proteinExistence type="predicted"/>
<protein>
    <submittedName>
        <fullName evidence="1">GLPGLI family protein</fullName>
    </submittedName>
</protein>
<keyword evidence="2" id="KW-1185">Reference proteome</keyword>
<evidence type="ECO:0000313" key="1">
    <source>
        <dbReference type="EMBL" id="SMO63763.1"/>
    </source>
</evidence>
<evidence type="ECO:0000313" key="2">
    <source>
        <dbReference type="Proteomes" id="UP000320300"/>
    </source>
</evidence>
<sequence>MNRFLIASICVLGLSAQLKAQPKKSGAIQFESTFDPAAMAAANGIKLSEQALARMPKSSVSNYELLFNLTNASYMPVEETEDSNNSGGQGGGFRFGGFGGTNKDYYYQFAEHKLSEVFDLNDSTFVMEDKLGDLSQQGFGMQQAAPVVEFIKSDDTKNILGFPCHKVTVKTTIKRKIMEEEKVITDETSVWYTNDLGFDFSPNPGLWTEGAVLAIEGKGTHVYAKSIEFRKVSEKDVSLPKKVIPLTQAQYRAKMEARRKQFRGNRTGANGQVRTITIN</sequence>
<dbReference type="EMBL" id="FXTN01000004">
    <property type="protein sequence ID" value="SMO63763.1"/>
    <property type="molecule type" value="Genomic_DNA"/>
</dbReference>
<dbReference type="RefSeq" id="WP_142527956.1">
    <property type="nucleotide sequence ID" value="NZ_CBCSJO010000001.1"/>
</dbReference>
<dbReference type="Proteomes" id="UP000320300">
    <property type="component" value="Unassembled WGS sequence"/>
</dbReference>
<reference evidence="1 2" key="1">
    <citation type="submission" date="2017-05" db="EMBL/GenBank/DDBJ databases">
        <authorList>
            <person name="Varghese N."/>
            <person name="Submissions S."/>
        </authorList>
    </citation>
    <scope>NUCLEOTIDE SEQUENCE [LARGE SCALE GENOMIC DNA]</scope>
    <source>
        <strain evidence="1 2">DSM 19036</strain>
    </source>
</reference>
<dbReference type="AlphaFoldDB" id="A0A521CWF0"/>
<name>A0A521CWF0_9SPHI</name>